<protein>
    <submittedName>
        <fullName evidence="2">Aste57867_7909 protein</fullName>
    </submittedName>
</protein>
<dbReference type="EMBL" id="CAADRA010005016">
    <property type="protein sequence ID" value="VFT84802.1"/>
    <property type="molecule type" value="Genomic_DNA"/>
</dbReference>
<organism evidence="2 3">
    <name type="scientific">Aphanomyces stellatus</name>
    <dbReference type="NCBI Taxonomy" id="120398"/>
    <lineage>
        <taxon>Eukaryota</taxon>
        <taxon>Sar</taxon>
        <taxon>Stramenopiles</taxon>
        <taxon>Oomycota</taxon>
        <taxon>Saprolegniomycetes</taxon>
        <taxon>Saprolegniales</taxon>
        <taxon>Verrucalvaceae</taxon>
        <taxon>Aphanomyces</taxon>
    </lineage>
</organism>
<keyword evidence="3" id="KW-1185">Reference proteome</keyword>
<dbReference type="OrthoDB" id="79176at2759"/>
<reference evidence="2 3" key="1">
    <citation type="submission" date="2019-03" db="EMBL/GenBank/DDBJ databases">
        <authorList>
            <person name="Gaulin E."/>
            <person name="Dumas B."/>
        </authorList>
    </citation>
    <scope>NUCLEOTIDE SEQUENCE [LARGE SCALE GENOMIC DNA]</scope>
    <source>
        <strain evidence="2">CBS 568.67</strain>
    </source>
</reference>
<proteinExistence type="predicted"/>
<gene>
    <name evidence="2" type="primary">Aste57867_7909</name>
    <name evidence="1" type="ORF">As57867_007879</name>
    <name evidence="2" type="ORF">ASTE57867_7909</name>
</gene>
<evidence type="ECO:0000313" key="3">
    <source>
        <dbReference type="Proteomes" id="UP000332933"/>
    </source>
</evidence>
<reference evidence="1" key="2">
    <citation type="submission" date="2019-06" db="EMBL/GenBank/DDBJ databases">
        <title>Genomics analysis of Aphanomyces spp. identifies a new class of oomycete effector associated with host adaptation.</title>
        <authorList>
            <person name="Gaulin E."/>
        </authorList>
    </citation>
    <scope>NUCLEOTIDE SEQUENCE</scope>
    <source>
        <strain evidence="1">CBS 578.67</strain>
    </source>
</reference>
<evidence type="ECO:0000313" key="2">
    <source>
        <dbReference type="EMBL" id="VFT84802.1"/>
    </source>
</evidence>
<dbReference type="Proteomes" id="UP000332933">
    <property type="component" value="Unassembled WGS sequence"/>
</dbReference>
<dbReference type="EMBL" id="VJMH01004995">
    <property type="protein sequence ID" value="KAF0701671.1"/>
    <property type="molecule type" value="Genomic_DNA"/>
</dbReference>
<sequence>MTAAVDQGLALIDILDCERSDGEVVDVVATMTAQQSSKQSPVRKSPGIHAHVNRVLSQILKPSGVEVALTSHSFRRGGSQHANGSSEISLQWILDRGAWRPKKIKEDQMVAKVLSGWEARSEVTTLDLKTFDKQTQVEIRQFRDHLYASSSGFKDARVNVPSKILDVLTAYIIGNFAEIKAVDATGPIVAIVEGALDHLDIGFARFMALAQHLNVTQFSPPTMSGQSSGNPPSANVLLEKVLASNNALLLRLDRLEGALAKLTSEVAGPRLSIPASKSTSELKSMKRQIDDKVAHLPDAKKTRGTSVSLHEAWDKWFMSAPPMYASKGTVDRQTKAQSRAIVAFMRLFVNDNGYVLDPSQIDYRSTVMEVGLLLESRATAFLRTFGSTANVVGPALKALR</sequence>
<dbReference type="AlphaFoldDB" id="A0A485KIX7"/>
<name>A0A485KIX7_9STRA</name>
<accession>A0A485KIX7</accession>
<evidence type="ECO:0000313" key="1">
    <source>
        <dbReference type="EMBL" id="KAF0701671.1"/>
    </source>
</evidence>